<organism evidence="4 5">
    <name type="scientific">Serendipita vermifera MAFF 305830</name>
    <dbReference type="NCBI Taxonomy" id="933852"/>
    <lineage>
        <taxon>Eukaryota</taxon>
        <taxon>Fungi</taxon>
        <taxon>Dikarya</taxon>
        <taxon>Basidiomycota</taxon>
        <taxon>Agaricomycotina</taxon>
        <taxon>Agaricomycetes</taxon>
        <taxon>Sebacinales</taxon>
        <taxon>Serendipitaceae</taxon>
        <taxon>Serendipita</taxon>
    </lineage>
</organism>
<reference evidence="5" key="2">
    <citation type="submission" date="2015-01" db="EMBL/GenBank/DDBJ databases">
        <title>Evolutionary Origins and Diversification of the Mycorrhizal Mutualists.</title>
        <authorList>
            <consortium name="DOE Joint Genome Institute"/>
            <consortium name="Mycorrhizal Genomics Consortium"/>
            <person name="Kohler A."/>
            <person name="Kuo A."/>
            <person name="Nagy L.G."/>
            <person name="Floudas D."/>
            <person name="Copeland A."/>
            <person name="Barry K.W."/>
            <person name="Cichocki N."/>
            <person name="Veneault-Fourrey C."/>
            <person name="LaButti K."/>
            <person name="Lindquist E.A."/>
            <person name="Lipzen A."/>
            <person name="Lundell T."/>
            <person name="Morin E."/>
            <person name="Murat C."/>
            <person name="Riley R."/>
            <person name="Ohm R."/>
            <person name="Sun H."/>
            <person name="Tunlid A."/>
            <person name="Henrissat B."/>
            <person name="Grigoriev I.V."/>
            <person name="Hibbett D.S."/>
            <person name="Martin F."/>
        </authorList>
    </citation>
    <scope>NUCLEOTIDE SEQUENCE [LARGE SCALE GENOMIC DNA]</scope>
    <source>
        <strain evidence="5">MAFF 305830</strain>
    </source>
</reference>
<feature type="compositionally biased region" description="Polar residues" evidence="1">
    <location>
        <begin position="551"/>
        <end position="570"/>
    </location>
</feature>
<feature type="chain" id="PRO_5002172759" evidence="3">
    <location>
        <begin position="26"/>
        <end position="676"/>
    </location>
</feature>
<feature type="region of interest" description="Disordered" evidence="1">
    <location>
        <begin position="517"/>
        <end position="574"/>
    </location>
</feature>
<dbReference type="PANTHER" id="PTHR45725">
    <property type="entry name" value="FORMIN HOMOLOGY 2 FAMILY MEMBER"/>
    <property type="match status" value="1"/>
</dbReference>
<dbReference type="STRING" id="933852.A0A0C3BN74"/>
<feature type="region of interest" description="Disordered" evidence="1">
    <location>
        <begin position="633"/>
        <end position="676"/>
    </location>
</feature>
<gene>
    <name evidence="4" type="ORF">M408DRAFT_188634</name>
</gene>
<feature type="compositionally biased region" description="Polar residues" evidence="1">
    <location>
        <begin position="202"/>
        <end position="224"/>
    </location>
</feature>
<dbReference type="InterPro" id="IPR051425">
    <property type="entry name" value="Formin_Homology"/>
</dbReference>
<feature type="region of interest" description="Disordered" evidence="1">
    <location>
        <begin position="341"/>
        <end position="362"/>
    </location>
</feature>
<feature type="compositionally biased region" description="Pro residues" evidence="1">
    <location>
        <begin position="60"/>
        <end position="162"/>
    </location>
</feature>
<dbReference type="Proteomes" id="UP000054097">
    <property type="component" value="Unassembled WGS sequence"/>
</dbReference>
<evidence type="ECO:0000256" key="1">
    <source>
        <dbReference type="SAM" id="MobiDB-lite"/>
    </source>
</evidence>
<feature type="transmembrane region" description="Helical" evidence="2">
    <location>
        <begin position="485"/>
        <end position="510"/>
    </location>
</feature>
<evidence type="ECO:0000256" key="3">
    <source>
        <dbReference type="SAM" id="SignalP"/>
    </source>
</evidence>
<feature type="region of interest" description="Disordered" evidence="1">
    <location>
        <begin position="58"/>
        <end position="266"/>
    </location>
</feature>
<keyword evidence="5" id="KW-1185">Reference proteome</keyword>
<dbReference type="HOGENOM" id="CLU_406612_0_0_1"/>
<dbReference type="PANTHER" id="PTHR45725:SF1">
    <property type="entry name" value="DISHEVELLED ASSOCIATED ACTIVATOR OF MORPHOGENESIS, ISOFORM D"/>
    <property type="match status" value="1"/>
</dbReference>
<keyword evidence="2" id="KW-0472">Membrane</keyword>
<feature type="compositionally biased region" description="Low complexity" evidence="1">
    <location>
        <begin position="225"/>
        <end position="240"/>
    </location>
</feature>
<evidence type="ECO:0000313" key="4">
    <source>
        <dbReference type="EMBL" id="KIM32901.1"/>
    </source>
</evidence>
<proteinExistence type="predicted"/>
<accession>A0A0C3BN74</accession>
<dbReference type="AlphaFoldDB" id="A0A0C3BN74"/>
<feature type="compositionally biased region" description="Low complexity" evidence="1">
    <location>
        <begin position="253"/>
        <end position="265"/>
    </location>
</feature>
<name>A0A0C3BN74_SERVB</name>
<evidence type="ECO:0000256" key="2">
    <source>
        <dbReference type="SAM" id="Phobius"/>
    </source>
</evidence>
<dbReference type="Gene3D" id="2.60.120.260">
    <property type="entry name" value="Galactose-binding domain-like"/>
    <property type="match status" value="1"/>
</dbReference>
<feature type="compositionally biased region" description="Polar residues" evidence="1">
    <location>
        <begin position="531"/>
        <end position="542"/>
    </location>
</feature>
<reference evidence="4 5" key="1">
    <citation type="submission" date="2014-04" db="EMBL/GenBank/DDBJ databases">
        <authorList>
            <consortium name="DOE Joint Genome Institute"/>
            <person name="Kuo A."/>
            <person name="Zuccaro A."/>
            <person name="Kohler A."/>
            <person name="Nagy L.G."/>
            <person name="Floudas D."/>
            <person name="Copeland A."/>
            <person name="Barry K.W."/>
            <person name="Cichocki N."/>
            <person name="Veneault-Fourrey C."/>
            <person name="LaButti K."/>
            <person name="Lindquist E.A."/>
            <person name="Lipzen A."/>
            <person name="Lundell T."/>
            <person name="Morin E."/>
            <person name="Murat C."/>
            <person name="Sun H."/>
            <person name="Tunlid A."/>
            <person name="Henrissat B."/>
            <person name="Grigoriev I.V."/>
            <person name="Hibbett D.S."/>
            <person name="Martin F."/>
            <person name="Nordberg H.P."/>
            <person name="Cantor M.N."/>
            <person name="Hua S.X."/>
        </authorList>
    </citation>
    <scope>NUCLEOTIDE SEQUENCE [LARGE SCALE GENOMIC DNA]</scope>
    <source>
        <strain evidence="4 5">MAFF 305830</strain>
    </source>
</reference>
<dbReference type="PRINTS" id="PR01217">
    <property type="entry name" value="PRICHEXTENSN"/>
</dbReference>
<feature type="signal peptide" evidence="3">
    <location>
        <begin position="1"/>
        <end position="25"/>
    </location>
</feature>
<keyword evidence="3" id="KW-0732">Signal</keyword>
<keyword evidence="2" id="KW-1133">Transmembrane helix</keyword>
<dbReference type="EMBL" id="KN824279">
    <property type="protein sequence ID" value="KIM32901.1"/>
    <property type="molecule type" value="Genomic_DNA"/>
</dbReference>
<protein>
    <submittedName>
        <fullName evidence="4">Uncharacterized protein</fullName>
    </submittedName>
</protein>
<dbReference type="OrthoDB" id="3270254at2759"/>
<feature type="compositionally biased region" description="Polar residues" evidence="1">
    <location>
        <begin position="642"/>
        <end position="668"/>
    </location>
</feature>
<sequence>MRITNLRLFSLTLLATALNMQSAAAKPSAMARRDSPGFRVLPDELEYEFMKRQVISVNPAPAPPASTPAASPPSQPTPPVVEPPSEPSSVQPPPNQGLPSEPVPSAPSPPVVVPSAPEPSTPEPSSPPPTVSAPPVPQPSTPEPSTPQPSTPQPTVPEPSVPPSSSSEPTVPPSSTSIIELLPPSSTTSVSGPSTTDPATSPGGSTIVDSTTPGSTASQPANTDNGSTASGGSQGAGSNTESGTETLAFPLPSDSGSASDSASQSVPTTMSTVSYSLSYGYATVTVSGEESISISSVSISQGYVPAAGPAPIAAPLVVQEAPPDPPPNPVCSIDYLPNDVWTTSGSGTSPPPNSGNGNGTQTAHLPPVSQCNNGTRVSNRIGSQIHLKFYGTEVSLLMVPGMKGGDFDVKIDDEEPETVSNYKPGVSDCQVSTAWNRTGLPNKPHEVTIIVKGSTAGAAAGGSNVEFNGLIFKGPQTGSSSGPNIGLIVGATVGGVVLFAALAALTVVIVKKRRARQANEVHSDTGPASLASPSFRPQTVMSAHSGHTRADSSFSATGYNPSHQSWQQNTAGVGAGAAAGGGMGVYGPVLGHTRQTSDAPLMGMVQGQHSPWQPGSPAMNNNAQIPPGAASPIMGSPHSRPMTMNNGYNNGQDRYSFAPSHNRTTSYGSDGRNPFE</sequence>
<feature type="compositionally biased region" description="Low complexity" evidence="1">
    <location>
        <begin position="163"/>
        <end position="198"/>
    </location>
</feature>
<evidence type="ECO:0000313" key="5">
    <source>
        <dbReference type="Proteomes" id="UP000054097"/>
    </source>
</evidence>
<keyword evidence="2" id="KW-0812">Transmembrane</keyword>